<accession>A0A6A5QYV1</accession>
<protein>
    <recommendedName>
        <fullName evidence="4">F-box domain-containing protein</fullName>
    </recommendedName>
</protein>
<feature type="non-terminal residue" evidence="2">
    <location>
        <position position="285"/>
    </location>
</feature>
<organism evidence="2 3">
    <name type="scientific">Ampelomyces quisqualis</name>
    <name type="common">Powdery mildew agent</name>
    <dbReference type="NCBI Taxonomy" id="50730"/>
    <lineage>
        <taxon>Eukaryota</taxon>
        <taxon>Fungi</taxon>
        <taxon>Dikarya</taxon>
        <taxon>Ascomycota</taxon>
        <taxon>Pezizomycotina</taxon>
        <taxon>Dothideomycetes</taxon>
        <taxon>Pleosporomycetidae</taxon>
        <taxon>Pleosporales</taxon>
        <taxon>Pleosporineae</taxon>
        <taxon>Phaeosphaeriaceae</taxon>
        <taxon>Ampelomyces</taxon>
    </lineage>
</organism>
<feature type="compositionally biased region" description="Low complexity" evidence="1">
    <location>
        <begin position="1"/>
        <end position="26"/>
    </location>
</feature>
<feature type="compositionally biased region" description="Polar residues" evidence="1">
    <location>
        <begin position="27"/>
        <end position="36"/>
    </location>
</feature>
<gene>
    <name evidence="2" type="ORF">BDU57DRAFT_406806</name>
</gene>
<proteinExistence type="predicted"/>
<name>A0A6A5QYV1_AMPQU</name>
<dbReference type="InterPro" id="IPR036047">
    <property type="entry name" value="F-box-like_dom_sf"/>
</dbReference>
<reference evidence="2" key="1">
    <citation type="journal article" date="2020" name="Stud. Mycol.">
        <title>101 Dothideomycetes genomes: a test case for predicting lifestyles and emergence of pathogens.</title>
        <authorList>
            <person name="Haridas S."/>
            <person name="Albert R."/>
            <person name="Binder M."/>
            <person name="Bloem J."/>
            <person name="Labutti K."/>
            <person name="Salamov A."/>
            <person name="Andreopoulos B."/>
            <person name="Baker S."/>
            <person name="Barry K."/>
            <person name="Bills G."/>
            <person name="Bluhm B."/>
            <person name="Cannon C."/>
            <person name="Castanera R."/>
            <person name="Culley D."/>
            <person name="Daum C."/>
            <person name="Ezra D."/>
            <person name="Gonzalez J."/>
            <person name="Henrissat B."/>
            <person name="Kuo A."/>
            <person name="Liang C."/>
            <person name="Lipzen A."/>
            <person name="Lutzoni F."/>
            <person name="Magnuson J."/>
            <person name="Mondo S."/>
            <person name="Nolan M."/>
            <person name="Ohm R."/>
            <person name="Pangilinan J."/>
            <person name="Park H.-J."/>
            <person name="Ramirez L."/>
            <person name="Alfaro M."/>
            <person name="Sun H."/>
            <person name="Tritt A."/>
            <person name="Yoshinaga Y."/>
            <person name="Zwiers L.-H."/>
            <person name="Turgeon B."/>
            <person name="Goodwin S."/>
            <person name="Spatafora J."/>
            <person name="Crous P."/>
            <person name="Grigoriev I."/>
        </authorList>
    </citation>
    <scope>NUCLEOTIDE SEQUENCE</scope>
    <source>
        <strain evidence="2">HMLAC05119</strain>
    </source>
</reference>
<dbReference type="Proteomes" id="UP000800096">
    <property type="component" value="Unassembled WGS sequence"/>
</dbReference>
<dbReference type="SUPFAM" id="SSF81383">
    <property type="entry name" value="F-box domain"/>
    <property type="match status" value="1"/>
</dbReference>
<dbReference type="AlphaFoldDB" id="A0A6A5QYV1"/>
<sequence>MGIFHRSSSSGSRNSSTFSAASNATSPRTSTDSSGGQQKGERMEHKATVMQEAPLLSLPVELIRHVTSYLNEESSAAFCLSSRYIYYALGSDCLTSYINASKSRFAKRRMIEAIVERAFPGHWFCAWCDVFHSWSASTGPTNTHEIVKKRECTEYNSYLDAGPEYTLRFHHIRLALNHFFYGAGIPISSFTHTRAAMANIYRTPVPTNLSLSAKIVTHHVFLHTSLAIILPAWSTSRKNILDQIWPLLPPILSGHRASPHGHTGLMAAIDNVVRRGYIYPSTQTC</sequence>
<evidence type="ECO:0008006" key="4">
    <source>
        <dbReference type="Google" id="ProtNLM"/>
    </source>
</evidence>
<evidence type="ECO:0000256" key="1">
    <source>
        <dbReference type="SAM" id="MobiDB-lite"/>
    </source>
</evidence>
<keyword evidence="3" id="KW-1185">Reference proteome</keyword>
<evidence type="ECO:0000313" key="2">
    <source>
        <dbReference type="EMBL" id="KAF1919844.1"/>
    </source>
</evidence>
<feature type="region of interest" description="Disordered" evidence="1">
    <location>
        <begin position="1"/>
        <end position="46"/>
    </location>
</feature>
<dbReference type="EMBL" id="ML979133">
    <property type="protein sequence ID" value="KAF1919844.1"/>
    <property type="molecule type" value="Genomic_DNA"/>
</dbReference>
<evidence type="ECO:0000313" key="3">
    <source>
        <dbReference type="Proteomes" id="UP000800096"/>
    </source>
</evidence>
<dbReference type="OrthoDB" id="3766406at2759"/>